<gene>
    <name evidence="3" type="ORF">CINCED_3A002850</name>
</gene>
<evidence type="ECO:0000313" key="4">
    <source>
        <dbReference type="Proteomes" id="UP000325440"/>
    </source>
</evidence>
<dbReference type="AlphaFoldDB" id="A0A5E4MUE3"/>
<dbReference type="EMBL" id="CABPRJ010000996">
    <property type="protein sequence ID" value="VVC34471.1"/>
    <property type="molecule type" value="Genomic_DNA"/>
</dbReference>
<protein>
    <submittedName>
        <fullName evidence="3">Uncharacterized protein</fullName>
    </submittedName>
</protein>
<evidence type="ECO:0000256" key="2">
    <source>
        <dbReference type="SAM" id="SignalP"/>
    </source>
</evidence>
<sequence>MRRSKKNKIVIFLCLMLLALFHANQAYPSSADNDPSKYQQPTEGHNSNDDDGWEQGGVLKTPEPIFSCFATCKMQCLVWQHMGKWRCDQYWSILYTCMCHKEHEKH</sequence>
<dbReference type="Proteomes" id="UP000325440">
    <property type="component" value="Unassembled WGS sequence"/>
</dbReference>
<accession>A0A5E4MUE3</accession>
<keyword evidence="4" id="KW-1185">Reference proteome</keyword>
<proteinExistence type="predicted"/>
<feature type="signal peptide" evidence="2">
    <location>
        <begin position="1"/>
        <end position="26"/>
    </location>
</feature>
<evidence type="ECO:0000313" key="3">
    <source>
        <dbReference type="EMBL" id="VVC34471.1"/>
    </source>
</evidence>
<keyword evidence="2" id="KW-0732">Signal</keyword>
<name>A0A5E4MUE3_9HEMI</name>
<feature type="compositionally biased region" description="Polar residues" evidence="1">
    <location>
        <begin position="28"/>
        <end position="45"/>
    </location>
</feature>
<feature type="region of interest" description="Disordered" evidence="1">
    <location>
        <begin position="28"/>
        <end position="58"/>
    </location>
</feature>
<organism evidence="3 4">
    <name type="scientific">Cinara cedri</name>
    <dbReference type="NCBI Taxonomy" id="506608"/>
    <lineage>
        <taxon>Eukaryota</taxon>
        <taxon>Metazoa</taxon>
        <taxon>Ecdysozoa</taxon>
        <taxon>Arthropoda</taxon>
        <taxon>Hexapoda</taxon>
        <taxon>Insecta</taxon>
        <taxon>Pterygota</taxon>
        <taxon>Neoptera</taxon>
        <taxon>Paraneoptera</taxon>
        <taxon>Hemiptera</taxon>
        <taxon>Sternorrhyncha</taxon>
        <taxon>Aphidomorpha</taxon>
        <taxon>Aphidoidea</taxon>
        <taxon>Aphididae</taxon>
        <taxon>Lachninae</taxon>
        <taxon>Cinara</taxon>
    </lineage>
</organism>
<evidence type="ECO:0000256" key="1">
    <source>
        <dbReference type="SAM" id="MobiDB-lite"/>
    </source>
</evidence>
<reference evidence="3 4" key="1">
    <citation type="submission" date="2019-08" db="EMBL/GenBank/DDBJ databases">
        <authorList>
            <person name="Alioto T."/>
            <person name="Alioto T."/>
            <person name="Gomez Garrido J."/>
        </authorList>
    </citation>
    <scope>NUCLEOTIDE SEQUENCE [LARGE SCALE GENOMIC DNA]</scope>
</reference>
<feature type="chain" id="PRO_5022666258" evidence="2">
    <location>
        <begin position="27"/>
        <end position="106"/>
    </location>
</feature>